<reference evidence="2" key="1">
    <citation type="submission" date="2019-08" db="EMBL/GenBank/DDBJ databases">
        <title>The genome of the North American firefly Photinus pyralis.</title>
        <authorList>
            <consortium name="Photinus pyralis genome working group"/>
            <person name="Fallon T.R."/>
            <person name="Sander Lower S.E."/>
            <person name="Weng J.-K."/>
        </authorList>
    </citation>
    <scope>NUCLEOTIDE SEQUENCE</scope>
    <source>
        <strain evidence="2">TRF0915ILg1</strain>
        <tissue evidence="2">Whole body</tissue>
    </source>
</reference>
<dbReference type="Proteomes" id="UP000801492">
    <property type="component" value="Unassembled WGS sequence"/>
</dbReference>
<evidence type="ECO:0000256" key="1">
    <source>
        <dbReference type="SAM" id="MobiDB-lite"/>
    </source>
</evidence>
<organism evidence="2 3">
    <name type="scientific">Ignelater luminosus</name>
    <name type="common">Cucubano</name>
    <name type="synonym">Pyrophorus luminosus</name>
    <dbReference type="NCBI Taxonomy" id="2038154"/>
    <lineage>
        <taxon>Eukaryota</taxon>
        <taxon>Metazoa</taxon>
        <taxon>Ecdysozoa</taxon>
        <taxon>Arthropoda</taxon>
        <taxon>Hexapoda</taxon>
        <taxon>Insecta</taxon>
        <taxon>Pterygota</taxon>
        <taxon>Neoptera</taxon>
        <taxon>Endopterygota</taxon>
        <taxon>Coleoptera</taxon>
        <taxon>Polyphaga</taxon>
        <taxon>Elateriformia</taxon>
        <taxon>Elateroidea</taxon>
        <taxon>Elateridae</taxon>
        <taxon>Agrypninae</taxon>
        <taxon>Pyrophorini</taxon>
        <taxon>Ignelater</taxon>
    </lineage>
</organism>
<dbReference type="EMBL" id="VTPC01086157">
    <property type="protein sequence ID" value="KAF2886857.1"/>
    <property type="molecule type" value="Genomic_DNA"/>
</dbReference>
<keyword evidence="3" id="KW-1185">Reference proteome</keyword>
<protein>
    <submittedName>
        <fullName evidence="2">Uncharacterized protein</fullName>
    </submittedName>
</protein>
<dbReference type="AlphaFoldDB" id="A0A8K0G3C1"/>
<proteinExistence type="predicted"/>
<feature type="compositionally biased region" description="Basic and acidic residues" evidence="1">
    <location>
        <begin position="1"/>
        <end position="35"/>
    </location>
</feature>
<dbReference type="OrthoDB" id="6247999at2759"/>
<evidence type="ECO:0000313" key="2">
    <source>
        <dbReference type="EMBL" id="KAF2886857.1"/>
    </source>
</evidence>
<accession>A0A8K0G3C1</accession>
<comment type="caution">
    <text evidence="2">The sequence shown here is derived from an EMBL/GenBank/DDBJ whole genome shotgun (WGS) entry which is preliminary data.</text>
</comment>
<sequence>MDTRRSYKNRNEAKVQGDAESRKHIRKAKEERMNDNLENEPNPESQRSTLQIKTMIKAEELEFAMKKLKLGKVTGGDRIAPEMVKYLNIKKKKVLLKIMNLAWETRNIPKGWKISVTISLFNKSFNGKCTNHGGISLLSVPRKETKRT</sequence>
<name>A0A8K0G3C1_IGNLU</name>
<feature type="region of interest" description="Disordered" evidence="1">
    <location>
        <begin position="1"/>
        <end position="49"/>
    </location>
</feature>
<gene>
    <name evidence="2" type="ORF">ILUMI_19315</name>
</gene>
<evidence type="ECO:0000313" key="3">
    <source>
        <dbReference type="Proteomes" id="UP000801492"/>
    </source>
</evidence>